<gene>
    <name evidence="1" type="primary">babB</name>
</gene>
<dbReference type="EMBL" id="KP339384">
    <property type="protein sequence ID" value="ALF44977.1"/>
    <property type="molecule type" value="Genomic_DNA"/>
</dbReference>
<dbReference type="AlphaFoldDB" id="A0A0N7ELF5"/>
<protein>
    <submittedName>
        <fullName evidence="1">BabB</fullName>
    </submittedName>
</protein>
<proteinExistence type="predicted"/>
<accession>A0A0N7ELF5</accession>
<reference evidence="1" key="1">
    <citation type="journal article" date="2015" name="PLoS ONE">
        <title>Helicobacter pylori bab Paralog Distribution and Association with cagA, vacA, and homA/B Genotypes in American and South Korean Clinical Isolates.</title>
        <authorList>
            <person name="Kim A."/>
            <person name="Servetas S.L."/>
            <person name="Kang J."/>
            <person name="Kim J."/>
            <person name="Jang S."/>
            <person name="Cha H.J."/>
            <person name="Lee W.J."/>
            <person name="Kim J."/>
            <person name="Romero-Gallo J."/>
            <person name="Peek R.M.Jr."/>
            <person name="Merrell D.S."/>
            <person name="Cha J.H."/>
        </authorList>
    </citation>
    <scope>NUCLEOTIDE SEQUENCE</scope>
    <source>
        <strain evidence="1">J68</strain>
    </source>
</reference>
<sequence>MKPSLSLSLSLVFAPR</sequence>
<evidence type="ECO:0000313" key="1">
    <source>
        <dbReference type="EMBL" id="ALF44977.1"/>
    </source>
</evidence>
<name>A0A0N7ELF5_HELPX</name>
<organism evidence="1">
    <name type="scientific">Helicobacter pylori</name>
    <name type="common">Campylobacter pylori</name>
    <dbReference type="NCBI Taxonomy" id="210"/>
    <lineage>
        <taxon>Bacteria</taxon>
        <taxon>Pseudomonadati</taxon>
        <taxon>Campylobacterota</taxon>
        <taxon>Epsilonproteobacteria</taxon>
        <taxon>Campylobacterales</taxon>
        <taxon>Helicobacteraceae</taxon>
        <taxon>Helicobacter</taxon>
    </lineage>
</organism>